<evidence type="ECO:0000313" key="1">
    <source>
        <dbReference type="EMBL" id="CDJ38867.1"/>
    </source>
</evidence>
<dbReference type="GeneID" id="25253168"/>
<dbReference type="Gene3D" id="1.20.1270.60">
    <property type="entry name" value="Arfaptin homology (AH) domain/BAR domain"/>
    <property type="match status" value="1"/>
</dbReference>
<accession>U6KL87</accession>
<sequence>MQDLVELHGSANSAVGEFFAGTPYEAALLPFAHYCDCFRKTMLDLVPNIENALFGGAEMLRRIRRAEMLLNKRNVAAREVVHYTQKLTALKQQTVQTQKAKVRILRNEHKLSKALNDFYEKEQIVK</sequence>
<reference evidence="1" key="1">
    <citation type="submission" date="2013-10" db="EMBL/GenBank/DDBJ databases">
        <title>Genomic analysis of the causative agents of coccidiosis in chickens.</title>
        <authorList>
            <person name="Reid A.J."/>
            <person name="Blake D."/>
            <person name="Billington K."/>
            <person name="Browne H."/>
            <person name="Dunn M."/>
            <person name="Hung S."/>
            <person name="Kawahara F."/>
            <person name="Miranda-Saavedra D."/>
            <person name="Mourier T."/>
            <person name="Nagra H."/>
            <person name="Otto T.D."/>
            <person name="Rawlings N."/>
            <person name="Sanchez A."/>
            <person name="Sanders M."/>
            <person name="Subramaniam C."/>
            <person name="Tay Y."/>
            <person name="Dear P."/>
            <person name="Doerig C."/>
            <person name="Gruber A."/>
            <person name="Parkinson J."/>
            <person name="Shirley M."/>
            <person name="Wan K.L."/>
            <person name="Berriman M."/>
            <person name="Tomley F."/>
            <person name="Pain A."/>
        </authorList>
    </citation>
    <scope>NUCLEOTIDE SEQUENCE [LARGE SCALE GENOMIC DNA]</scope>
    <source>
        <strain evidence="1">Houghton</strain>
    </source>
</reference>
<organism evidence="1 2">
    <name type="scientific">Eimeria tenella</name>
    <name type="common">Coccidian parasite</name>
    <dbReference type="NCBI Taxonomy" id="5802"/>
    <lineage>
        <taxon>Eukaryota</taxon>
        <taxon>Sar</taxon>
        <taxon>Alveolata</taxon>
        <taxon>Apicomplexa</taxon>
        <taxon>Conoidasida</taxon>
        <taxon>Coccidia</taxon>
        <taxon>Eucoccidiorida</taxon>
        <taxon>Eimeriorina</taxon>
        <taxon>Eimeriidae</taxon>
        <taxon>Eimeria</taxon>
    </lineage>
</organism>
<dbReference type="VEuPathDB" id="ToxoDB:ETH2_0902100"/>
<dbReference type="EMBL" id="HG674123">
    <property type="protein sequence ID" value="CDJ38867.1"/>
    <property type="molecule type" value="Genomic_DNA"/>
</dbReference>
<keyword evidence="2" id="KW-1185">Reference proteome</keyword>
<dbReference type="VEuPathDB" id="ToxoDB:ETH_00020200"/>
<dbReference type="Proteomes" id="UP000030747">
    <property type="component" value="Unassembled WGS sequence"/>
</dbReference>
<dbReference type="AlphaFoldDB" id="U6KL87"/>
<evidence type="ECO:0000313" key="2">
    <source>
        <dbReference type="Proteomes" id="UP000030747"/>
    </source>
</evidence>
<name>U6KL87_EIMTE</name>
<dbReference type="InterPro" id="IPR027267">
    <property type="entry name" value="AH/BAR_dom_sf"/>
</dbReference>
<dbReference type="OrthoDB" id="347578at2759"/>
<proteinExistence type="predicted"/>
<dbReference type="RefSeq" id="XP_013229622.1">
    <property type="nucleotide sequence ID" value="XM_013374168.1"/>
</dbReference>
<reference evidence="1" key="2">
    <citation type="submission" date="2013-10" db="EMBL/GenBank/DDBJ databases">
        <authorList>
            <person name="Aslett M."/>
        </authorList>
    </citation>
    <scope>NUCLEOTIDE SEQUENCE [LARGE SCALE GENOMIC DNA]</scope>
    <source>
        <strain evidence="1">Houghton</strain>
    </source>
</reference>
<protein>
    <submittedName>
        <fullName evidence="1">Uncharacterized protein</fullName>
    </submittedName>
</protein>
<gene>
    <name evidence="1" type="ORF">ETH_00020200</name>
</gene>